<dbReference type="SUPFAM" id="SSF55816">
    <property type="entry name" value="5'-nucleotidase (syn. UDP-sugar hydrolase), C-terminal domain"/>
    <property type="match status" value="1"/>
</dbReference>
<gene>
    <name evidence="5" type="ORF">METZ01_LOCUS142309</name>
</gene>
<keyword evidence="1" id="KW-0732">Signal</keyword>
<dbReference type="Gene3D" id="3.60.21.10">
    <property type="match status" value="1"/>
</dbReference>
<dbReference type="Pfam" id="PF02872">
    <property type="entry name" value="5_nucleotid_C"/>
    <property type="match status" value="1"/>
</dbReference>
<feature type="domain" description="5'-Nucleotidase C-terminal" evidence="4">
    <location>
        <begin position="432"/>
        <end position="529"/>
    </location>
</feature>
<dbReference type="PRINTS" id="PR01607">
    <property type="entry name" value="APYRASEFAMLY"/>
</dbReference>
<dbReference type="InterPro" id="IPR036907">
    <property type="entry name" value="5'-Nucleotdase_C_sf"/>
</dbReference>
<dbReference type="Pfam" id="PF00149">
    <property type="entry name" value="Metallophos"/>
    <property type="match status" value="1"/>
</dbReference>
<evidence type="ECO:0008006" key="6">
    <source>
        <dbReference type="Google" id="ProtNLM"/>
    </source>
</evidence>
<accession>A0A381ZJK5</accession>
<dbReference type="EMBL" id="UINC01021591">
    <property type="protein sequence ID" value="SVA89455.1"/>
    <property type="molecule type" value="Genomic_DNA"/>
</dbReference>
<dbReference type="Gene3D" id="3.90.780.10">
    <property type="entry name" value="5'-Nucleotidase, C-terminal domain"/>
    <property type="match status" value="1"/>
</dbReference>
<dbReference type="PANTHER" id="PTHR11575">
    <property type="entry name" value="5'-NUCLEOTIDASE-RELATED"/>
    <property type="match status" value="1"/>
</dbReference>
<dbReference type="GO" id="GO:0009166">
    <property type="term" value="P:nucleotide catabolic process"/>
    <property type="evidence" value="ECO:0007669"/>
    <property type="project" value="InterPro"/>
</dbReference>
<dbReference type="SUPFAM" id="SSF56300">
    <property type="entry name" value="Metallo-dependent phosphatases"/>
    <property type="match status" value="1"/>
</dbReference>
<dbReference type="InterPro" id="IPR008334">
    <property type="entry name" value="5'-Nucleotdase_C"/>
</dbReference>
<dbReference type="AlphaFoldDB" id="A0A381ZJK5"/>
<evidence type="ECO:0000259" key="4">
    <source>
        <dbReference type="Pfam" id="PF02872"/>
    </source>
</evidence>
<reference evidence="5" key="1">
    <citation type="submission" date="2018-05" db="EMBL/GenBank/DDBJ databases">
        <authorList>
            <person name="Lanie J.A."/>
            <person name="Ng W.-L."/>
            <person name="Kazmierczak K.M."/>
            <person name="Andrzejewski T.M."/>
            <person name="Davidsen T.M."/>
            <person name="Wayne K.J."/>
            <person name="Tettelin H."/>
            <person name="Glass J.I."/>
            <person name="Rusch D."/>
            <person name="Podicherti R."/>
            <person name="Tsui H.-C.T."/>
            <person name="Winkler M.E."/>
        </authorList>
    </citation>
    <scope>NUCLEOTIDE SEQUENCE</scope>
</reference>
<proteinExistence type="predicted"/>
<organism evidence="5">
    <name type="scientific">marine metagenome</name>
    <dbReference type="NCBI Taxonomy" id="408172"/>
    <lineage>
        <taxon>unclassified sequences</taxon>
        <taxon>metagenomes</taxon>
        <taxon>ecological metagenomes</taxon>
    </lineage>
</organism>
<dbReference type="InterPro" id="IPR004843">
    <property type="entry name" value="Calcineurin-like_PHP"/>
</dbReference>
<evidence type="ECO:0000256" key="2">
    <source>
        <dbReference type="SAM" id="Phobius"/>
    </source>
</evidence>
<dbReference type="PANTHER" id="PTHR11575:SF6">
    <property type="entry name" value="2',3'-CYCLIC-NUCLEOTIDE 2'-PHOSPHODIESTERASE_3'-NUCLEOTIDASE"/>
    <property type="match status" value="1"/>
</dbReference>
<feature type="transmembrane region" description="Helical" evidence="2">
    <location>
        <begin position="7"/>
        <end position="25"/>
    </location>
</feature>
<name>A0A381ZJK5_9ZZZZ</name>
<dbReference type="GO" id="GO:0030288">
    <property type="term" value="C:outer membrane-bounded periplasmic space"/>
    <property type="evidence" value="ECO:0007669"/>
    <property type="project" value="TreeGrafter"/>
</dbReference>
<evidence type="ECO:0000259" key="3">
    <source>
        <dbReference type="Pfam" id="PF00149"/>
    </source>
</evidence>
<dbReference type="InterPro" id="IPR006179">
    <property type="entry name" value="5_nucleotidase/apyrase"/>
</dbReference>
<keyword evidence="2" id="KW-0472">Membrane</keyword>
<evidence type="ECO:0000256" key="1">
    <source>
        <dbReference type="ARBA" id="ARBA00022729"/>
    </source>
</evidence>
<dbReference type="GO" id="GO:0016787">
    <property type="term" value="F:hydrolase activity"/>
    <property type="evidence" value="ECO:0007669"/>
    <property type="project" value="InterPro"/>
</dbReference>
<sequence length="586" mass="66609">MSKQRGLWVAILLIFVLAMTTWHVWKTESKLDSVWKNWSPAGKSANFKILKRQKLLIKQGAKTTLLIAATSDLHGTLTSTRLLPRPRPRGLLHLVQKVRQLRANNPELILLDAGDTIQGDPSSFYFSHIVREKLRPLPIIEVMNRLKYDAITLGNHDFEPPVSVLKQNIAQSNFSWLAANVRFQNAKQPLFPPYKILIRNGVRVGVLGLITPGVPLWIDPEQRKGLIFDEMLETAKYWVKVLREEENIDFLIGLFHSGDNTRYDQDVASARDLPYPNAAGMIADYLPVFDLIISGHAHRISPKRRTNQLNGHQTPLIAPGTAAEGLSTVLVNFEEQSGHWKITETVYDYLKAGVSPESQLLNELEPRLQNVEKYLQEQTTVLFKRFPDKIELYTCGADLSFAAVKKLAPEALSLLPWWWRLEKLPESDLGNSLRREHFFRWLPYDNRIVLVQLFGRQIEIMLESYRRQQFGWYARSSTILAPGGFTAEVDKSRKGSRLLLTGLEGLALNKEKLYPVWLTNFHWNGGGGLAAKALLNSGQLVRKESVHLRELIFQHLRSPSVKLPEKCKLFLGNSTRSASHNSEAGQ</sequence>
<dbReference type="InterPro" id="IPR029052">
    <property type="entry name" value="Metallo-depent_PP-like"/>
</dbReference>
<keyword evidence="2" id="KW-0812">Transmembrane</keyword>
<protein>
    <recommendedName>
        <fullName evidence="6">Calcineurin-like phosphoesterase domain-containing protein</fullName>
    </recommendedName>
</protein>
<feature type="domain" description="Calcineurin-like phosphoesterase" evidence="3">
    <location>
        <begin position="67"/>
        <end position="299"/>
    </location>
</feature>
<keyword evidence="2" id="KW-1133">Transmembrane helix</keyword>
<evidence type="ECO:0000313" key="5">
    <source>
        <dbReference type="EMBL" id="SVA89455.1"/>
    </source>
</evidence>